<geneLocation type="plasmid" evidence="4 5">
    <name>pAmyja1</name>
</geneLocation>
<name>A0A075V730_9PSEU</name>
<keyword evidence="2" id="KW-1133">Transmembrane helix</keyword>
<keyword evidence="2" id="KW-0472">Membrane</keyword>
<proteinExistence type="predicted"/>
<dbReference type="Pfam" id="PF10145">
    <property type="entry name" value="PhageMin_Tail"/>
    <property type="match status" value="1"/>
</dbReference>
<accession>A0A075V730</accession>
<dbReference type="eggNOG" id="COG5412">
    <property type="taxonomic scope" value="Bacteria"/>
</dbReference>
<sequence length="1004" mass="104689">MAQEVADLYIRLRSNAAELLPQFQAAGLAGESMAAKITASAATIIRENQKLLLSMGAMTTKADEMALSYGVAYQRMAAQTIAATTQMEAANARAAASTAAMAAKIDAAAAASAATTVGKVEQLKKAALAIGAVGVGAAAVTVKMAGDFEASTVRLVTSAGETADNLEMVRRGILDMAGSVGYSAEELSKAMYTIGSGGQHGADGLKVLRAAAEGAKAENAELHTVADAVTSVLVDYHLKADDAAMVTSKLVAATSVGKSTFQELTGAMAAVLPVASAAHVSLDDILGSLASMTVHGMSARQSAQNLTDVIRHMQSPTSVQAKELAILGINSQDLAGSLGERGLSGTLQMIANRIRDSMGPESTRVILNLQTALRGLPPEVQKLGQAVLNGSITAKQFIQDTKALDPISASQARSFATLASSMHQLGTGQTTGAQVMQSYGQALAKATGDATGLNVALMLTGENADITNRSVKTVADATVEAGGHVLGWSHIQHTFNQKVSEAKSGLGALAISVGTELLPVFSKIAGVVADVTGWLSRNETAAKILAVVIGVILVVAFSALLAVFWGFAANPVTWIIAGIIVVVLLLAAGIYLLISNWDSIASFFVDLWNTVKNAFSTAIDWVINLVSGWIDWIKASPGKILDGLSKLGTMLGNLISRAWNFVVDATKRGIQITIDWVKDLPRKIGFALGFLAGLLTRTAIRAWEAFTNGTKIAFEATVRFLKELPGKIISFLSDAHNWLVQKGRDLLIGMGRGIINAYEAVKTWFVELPGKIKQFFSDAWNWLVQKGAEMLIGLRNGVTNSYEGVKRWFSELPGRIGDFFSNAGRWLLDAGRWLVEGLWNGITGAASWIWGKIRDFAAGIVSGFKSALGIQSPSRVMAELGAFLAQGLAVGIDDHADQAVNAATSMARRVTDASSVAVNLSTGVSGRPATNNGGQAGAAATTASGGGLAPVVPIGGGGSTQIVNVSLSVAGSVLTENDLQKLVQKIVIRFAGRNNGPGFTPAFS</sequence>
<dbReference type="eggNOG" id="COG5283">
    <property type="taxonomic scope" value="Bacteria"/>
</dbReference>
<dbReference type="EMBL" id="CP008954">
    <property type="protein sequence ID" value="AIG81248.1"/>
    <property type="molecule type" value="Genomic_DNA"/>
</dbReference>
<keyword evidence="1" id="KW-1188">Viral release from host cell</keyword>
<dbReference type="PANTHER" id="PTHR37813:SF1">
    <property type="entry name" value="FELS-2 PROPHAGE PROTEIN"/>
    <property type="match status" value="1"/>
</dbReference>
<dbReference type="PANTHER" id="PTHR37813">
    <property type="entry name" value="FELS-2 PROPHAGE PROTEIN"/>
    <property type="match status" value="1"/>
</dbReference>
<gene>
    <name evidence="4" type="ORF">AJAP_42385</name>
</gene>
<reference evidence="4 5" key="1">
    <citation type="journal article" date="2014" name="J. Biotechnol.">
        <title>Complete genome sequence of the actinobacterium Amycolatopsis japonica MG417-CF17(T) (=DSM 44213T) producing (S,S)-N,N'-ethylenediaminedisuccinic acid.</title>
        <authorList>
            <person name="Stegmann E."/>
            <person name="Albersmeier A."/>
            <person name="Spohn M."/>
            <person name="Gert H."/>
            <person name="Weber T."/>
            <person name="Wohlleben W."/>
            <person name="Kalinowski J."/>
            <person name="Ruckert C."/>
        </authorList>
    </citation>
    <scope>NUCLEOTIDE SEQUENCE [LARGE SCALE GENOMIC DNA]</scope>
    <source>
        <strain evidence="5">MG417-CF17 (DSM 44213)</strain>
        <plasmid evidence="4">pAmyja1</plasmid>
    </source>
</reference>
<dbReference type="KEGG" id="aja:AJAP_42385"/>
<dbReference type="AlphaFoldDB" id="A0A075V730"/>
<protein>
    <recommendedName>
        <fullName evidence="3">Phage tail tape measure protein domain-containing protein</fullName>
    </recommendedName>
</protein>
<evidence type="ECO:0000313" key="5">
    <source>
        <dbReference type="Proteomes" id="UP000028492"/>
    </source>
</evidence>
<dbReference type="Proteomes" id="UP000028492">
    <property type="component" value="Plasmid pAmyja1"/>
</dbReference>
<dbReference type="HOGENOM" id="CLU_332301_0_0_11"/>
<keyword evidence="2" id="KW-0812">Transmembrane</keyword>
<keyword evidence="4" id="KW-0614">Plasmid</keyword>
<feature type="transmembrane region" description="Helical" evidence="2">
    <location>
        <begin position="574"/>
        <end position="594"/>
    </location>
</feature>
<dbReference type="NCBIfam" id="TIGR01760">
    <property type="entry name" value="tape_meas_TP901"/>
    <property type="match status" value="1"/>
</dbReference>
<feature type="transmembrane region" description="Helical" evidence="2">
    <location>
        <begin position="544"/>
        <end position="568"/>
    </location>
</feature>
<feature type="domain" description="Phage tail tape measure protein" evidence="3">
    <location>
        <begin position="173"/>
        <end position="365"/>
    </location>
</feature>
<dbReference type="InterPro" id="IPR010090">
    <property type="entry name" value="Phage_tape_meas"/>
</dbReference>
<evidence type="ECO:0000256" key="2">
    <source>
        <dbReference type="SAM" id="Phobius"/>
    </source>
</evidence>
<evidence type="ECO:0000256" key="1">
    <source>
        <dbReference type="ARBA" id="ARBA00022612"/>
    </source>
</evidence>
<evidence type="ECO:0000313" key="4">
    <source>
        <dbReference type="EMBL" id="AIG81248.1"/>
    </source>
</evidence>
<evidence type="ECO:0000259" key="3">
    <source>
        <dbReference type="Pfam" id="PF10145"/>
    </source>
</evidence>
<keyword evidence="5" id="KW-1185">Reference proteome</keyword>
<organism evidence="4 5">
    <name type="scientific">Amycolatopsis japonica</name>
    <dbReference type="NCBI Taxonomy" id="208439"/>
    <lineage>
        <taxon>Bacteria</taxon>
        <taxon>Bacillati</taxon>
        <taxon>Actinomycetota</taxon>
        <taxon>Actinomycetes</taxon>
        <taxon>Pseudonocardiales</taxon>
        <taxon>Pseudonocardiaceae</taxon>
        <taxon>Amycolatopsis</taxon>
        <taxon>Amycolatopsis japonica group</taxon>
    </lineage>
</organism>